<gene>
    <name evidence="10" type="ORF">NQZ67_26740</name>
</gene>
<accession>A0A9X2MUY3</accession>
<feature type="domain" description="SLH" evidence="9">
    <location>
        <begin position="973"/>
        <end position="1036"/>
    </location>
</feature>
<keyword evidence="2 5" id="KW-0645">Protease</keyword>
<feature type="region of interest" description="Disordered" evidence="7">
    <location>
        <begin position="189"/>
        <end position="262"/>
    </location>
</feature>
<feature type="compositionally biased region" description="Basic residues" evidence="7">
    <location>
        <begin position="49"/>
        <end position="60"/>
    </location>
</feature>
<keyword evidence="8" id="KW-0472">Membrane</keyword>
<keyword evidence="4 5" id="KW-0720">Serine protease</keyword>
<dbReference type="Pfam" id="PF00395">
    <property type="entry name" value="SLH"/>
    <property type="match status" value="2"/>
</dbReference>
<evidence type="ECO:0000256" key="3">
    <source>
        <dbReference type="ARBA" id="ARBA00022801"/>
    </source>
</evidence>
<evidence type="ECO:0000259" key="9">
    <source>
        <dbReference type="PROSITE" id="PS51272"/>
    </source>
</evidence>
<dbReference type="RefSeq" id="WP_257452017.1">
    <property type="nucleotide sequence ID" value="NZ_JANIPJ010000027.1"/>
</dbReference>
<feature type="region of interest" description="Disordered" evidence="7">
    <location>
        <begin position="39"/>
        <end position="60"/>
    </location>
</feature>
<keyword evidence="8" id="KW-1133">Transmembrane helix</keyword>
<dbReference type="Pfam" id="PF04151">
    <property type="entry name" value="PPC"/>
    <property type="match status" value="1"/>
</dbReference>
<dbReference type="Gene3D" id="3.40.50.200">
    <property type="entry name" value="Peptidase S8/S53 domain"/>
    <property type="match status" value="1"/>
</dbReference>
<comment type="caution">
    <text evidence="10">The sequence shown here is derived from an EMBL/GenBank/DDBJ whole genome shotgun (WGS) entry which is preliminary data.</text>
</comment>
<dbReference type="PROSITE" id="PS00138">
    <property type="entry name" value="SUBTILASE_SER"/>
    <property type="match status" value="1"/>
</dbReference>
<feature type="active site" description="Charge relay system" evidence="5">
    <location>
        <position position="492"/>
    </location>
</feature>
<evidence type="ECO:0000256" key="1">
    <source>
        <dbReference type="ARBA" id="ARBA00011073"/>
    </source>
</evidence>
<reference evidence="10" key="1">
    <citation type="submission" date="2022-08" db="EMBL/GenBank/DDBJ databases">
        <title>The genomic sequence of strain Paenibacillus sp. SCIV0701.</title>
        <authorList>
            <person name="Zhao H."/>
        </authorList>
    </citation>
    <scope>NUCLEOTIDE SEQUENCE</scope>
    <source>
        <strain evidence="10">SCIV0701</strain>
    </source>
</reference>
<dbReference type="PANTHER" id="PTHR43806:SF11">
    <property type="entry name" value="CEREVISIN-RELATED"/>
    <property type="match status" value="1"/>
</dbReference>
<dbReference type="InterPro" id="IPR022398">
    <property type="entry name" value="Peptidase_S8_His-AS"/>
</dbReference>
<organism evidence="10 11">
    <name type="scientific">Paenibacillus soyae</name>
    <dbReference type="NCBI Taxonomy" id="2969249"/>
    <lineage>
        <taxon>Bacteria</taxon>
        <taxon>Bacillati</taxon>
        <taxon>Bacillota</taxon>
        <taxon>Bacilli</taxon>
        <taxon>Bacillales</taxon>
        <taxon>Paenibacillaceae</taxon>
        <taxon>Paenibacillus</taxon>
    </lineage>
</organism>
<dbReference type="PROSITE" id="PS00136">
    <property type="entry name" value="SUBTILASE_ASP"/>
    <property type="match status" value="1"/>
</dbReference>
<dbReference type="InterPro" id="IPR023828">
    <property type="entry name" value="Peptidase_S8_Ser-AS"/>
</dbReference>
<dbReference type="PROSITE" id="PS51892">
    <property type="entry name" value="SUBTILASE"/>
    <property type="match status" value="1"/>
</dbReference>
<evidence type="ECO:0000256" key="7">
    <source>
        <dbReference type="SAM" id="MobiDB-lite"/>
    </source>
</evidence>
<dbReference type="Pfam" id="PF00082">
    <property type="entry name" value="Peptidase_S8"/>
    <property type="match status" value="1"/>
</dbReference>
<dbReference type="SUPFAM" id="SSF89260">
    <property type="entry name" value="Collagen-binding domain"/>
    <property type="match status" value="2"/>
</dbReference>
<evidence type="ECO:0000256" key="4">
    <source>
        <dbReference type="ARBA" id="ARBA00022825"/>
    </source>
</evidence>
<dbReference type="InterPro" id="IPR000209">
    <property type="entry name" value="Peptidase_S8/S53_dom"/>
</dbReference>
<dbReference type="InterPro" id="IPR015500">
    <property type="entry name" value="Peptidase_S8_subtilisin-rel"/>
</dbReference>
<evidence type="ECO:0000256" key="6">
    <source>
        <dbReference type="RuleBase" id="RU003355"/>
    </source>
</evidence>
<dbReference type="InterPro" id="IPR001119">
    <property type="entry name" value="SLH_dom"/>
</dbReference>
<keyword evidence="11" id="KW-1185">Reference proteome</keyword>
<feature type="compositionally biased region" description="Low complexity" evidence="7">
    <location>
        <begin position="227"/>
        <end position="243"/>
    </location>
</feature>
<dbReference type="Proteomes" id="UP001141950">
    <property type="component" value="Unassembled WGS sequence"/>
</dbReference>
<dbReference type="InterPro" id="IPR007280">
    <property type="entry name" value="Peptidase_C_arc/bac"/>
</dbReference>
<dbReference type="AlphaFoldDB" id="A0A9X2MUY3"/>
<evidence type="ECO:0000313" key="10">
    <source>
        <dbReference type="EMBL" id="MCR2807491.1"/>
    </source>
</evidence>
<dbReference type="GO" id="GO:0006508">
    <property type="term" value="P:proteolysis"/>
    <property type="evidence" value="ECO:0007669"/>
    <property type="project" value="UniProtKB-KW"/>
</dbReference>
<sequence>MNEINGNEVCPKKADVYENLNSKDANRITVIHRIGQTHLSREAAPASAQRRHSPAPSRRGRLRRAAMALLIGSMALATGGYGYAAAPSLAPAPAAEAPVAYADGAPGAEGAASEQPQSWLLGWTDPAQAHELRGVDVIGRQNEAAVWVVRPAAAAGEDVDAWLRRLRGEPGVAYVHPNGKASILSSVGDLSTKQEGDAEEPIQPAERESSAQADTNSRESGVMADSGAKAAEAEPAPKQPAGEAETEQPAGEPAAKVAATATVVKPNDPELAKQGYLERIGAHKAWETLREQKDITIALVDTGIDLDHPDLKDNLVAGVNLVDPKKSPDDDNGHGTSVAGVIAAKGNNGVGVAGILWNAKLMPVKALDEWGDGTEEDLGEGILYAVKNGAKVIVLSVGLHRHSPYMQDIVQYAENKGVVLIAASGNDGVSMGGKAAVKYPAAYPTVLAVGGAGSDGKADARSNAGTELDLIAPWHVYTTAVGGGYHQEEGTSLAAPQAAAAAALILAKHPDFKPYQVRELLRQTAKDVGAAGVDEASGYGMLRLDQAVTASLKKDAREANDSASQAKLFPLGTQMVAELGDGKDQDWYTIDAPYDGTLTIEYGAKLPQGSAAQPIRIAHIVNGKQQRSEVVKLSTKTVSFDVKKGRQHIRLGAGNPSASGALPYVLTSSFTMAPDRYEPNDRTGSAAILEPVSSVVAGSFHQKADRDWYAVTFKQDGKLQLSVRTDTARIDPGLSLQREDGTLTLYDENGEGEDEQSPVLSVTPGTYYIRVHNAISLEASPTLGTYELRLAYTPNLTDPNEPNNQSYEALLMNPKTEYKGVMSADTDTDWFQFRLANESVVSLNVSGVPDGVSLNLQGYDKKMAVVFSKRTGSAGELVTNEQVLPAGVYYVKLTADRAFHSQFYRLKLSAEPLVSGFRDIKGHWAENEIASLSGSGIVNGVGQFRFVPERDVTRAEAVAMIVKAYKPIGGSVFMNAFSDLESEHWAYDAIKKAVQQGWIRGFPDGSFRPDQPVTRAEMAVMIGHAEGIAERARASRPFEDVAPYEWYSPMLTSMKEGGKLKGVTEERYEPENRASRAEFASLLYRYYKT</sequence>
<dbReference type="PANTHER" id="PTHR43806">
    <property type="entry name" value="PEPTIDASE S8"/>
    <property type="match status" value="1"/>
</dbReference>
<dbReference type="InterPro" id="IPR036852">
    <property type="entry name" value="Peptidase_S8/S53_dom_sf"/>
</dbReference>
<keyword evidence="8" id="KW-0812">Transmembrane</keyword>
<dbReference type="PROSITE" id="PS00137">
    <property type="entry name" value="SUBTILASE_HIS"/>
    <property type="match status" value="1"/>
</dbReference>
<feature type="active site" description="Charge relay system" evidence="5">
    <location>
        <position position="301"/>
    </location>
</feature>
<feature type="compositionally biased region" description="Polar residues" evidence="7">
    <location>
        <begin position="210"/>
        <end position="219"/>
    </location>
</feature>
<feature type="domain" description="SLH" evidence="9">
    <location>
        <begin position="912"/>
        <end position="972"/>
    </location>
</feature>
<evidence type="ECO:0000256" key="2">
    <source>
        <dbReference type="ARBA" id="ARBA00022670"/>
    </source>
</evidence>
<dbReference type="InterPro" id="IPR023827">
    <property type="entry name" value="Peptidase_S8_Asp-AS"/>
</dbReference>
<dbReference type="SUPFAM" id="SSF52743">
    <property type="entry name" value="Subtilisin-like"/>
    <property type="match status" value="1"/>
</dbReference>
<dbReference type="PRINTS" id="PR00723">
    <property type="entry name" value="SUBTILISIN"/>
</dbReference>
<dbReference type="InterPro" id="IPR050131">
    <property type="entry name" value="Peptidase_S8_subtilisin-like"/>
</dbReference>
<dbReference type="PROSITE" id="PS51272">
    <property type="entry name" value="SLH"/>
    <property type="match status" value="2"/>
</dbReference>
<evidence type="ECO:0000256" key="5">
    <source>
        <dbReference type="PROSITE-ProRule" id="PRU01240"/>
    </source>
</evidence>
<dbReference type="EMBL" id="JANIPJ010000027">
    <property type="protein sequence ID" value="MCR2807491.1"/>
    <property type="molecule type" value="Genomic_DNA"/>
</dbReference>
<dbReference type="GO" id="GO:0004252">
    <property type="term" value="F:serine-type endopeptidase activity"/>
    <property type="evidence" value="ECO:0007669"/>
    <property type="project" value="UniProtKB-UniRule"/>
</dbReference>
<keyword evidence="3 5" id="KW-0378">Hydrolase</keyword>
<evidence type="ECO:0000313" key="11">
    <source>
        <dbReference type="Proteomes" id="UP001141950"/>
    </source>
</evidence>
<feature type="transmembrane region" description="Helical" evidence="8">
    <location>
        <begin position="65"/>
        <end position="84"/>
    </location>
</feature>
<evidence type="ECO:0000256" key="8">
    <source>
        <dbReference type="SAM" id="Phobius"/>
    </source>
</evidence>
<protein>
    <submittedName>
        <fullName evidence="10">S8 family serine peptidase</fullName>
    </submittedName>
</protein>
<proteinExistence type="inferred from homology"/>
<dbReference type="Gene3D" id="2.60.120.380">
    <property type="match status" value="3"/>
</dbReference>
<name>A0A9X2MUY3_9BACL</name>
<comment type="similarity">
    <text evidence="1 5 6">Belongs to the peptidase S8 family.</text>
</comment>
<feature type="active site" description="Charge relay system" evidence="5">
    <location>
        <position position="334"/>
    </location>
</feature>